<reference evidence="3" key="1">
    <citation type="submission" date="2016-03" db="EMBL/GenBank/DDBJ databases">
        <authorList>
            <person name="Guldener U."/>
        </authorList>
    </citation>
    <scope>NUCLEOTIDE SEQUENCE [LARGE SCALE GENOMIC DNA]</scope>
    <source>
        <strain evidence="3">04CH-RAC-A.6.1</strain>
    </source>
</reference>
<feature type="domain" description="Reverse transcriptase Ty1/copia-type" evidence="1">
    <location>
        <begin position="38"/>
        <end position="127"/>
    </location>
</feature>
<dbReference type="InterPro" id="IPR013103">
    <property type="entry name" value="RVT_2"/>
</dbReference>
<dbReference type="AlphaFoldDB" id="A0A1E1LTX8"/>
<evidence type="ECO:0000313" key="2">
    <source>
        <dbReference type="EMBL" id="CZT13960.1"/>
    </source>
</evidence>
<accession>A0A1E1LTX8</accession>
<dbReference type="Proteomes" id="UP000178912">
    <property type="component" value="Unassembled WGS sequence"/>
</dbReference>
<name>A0A1E1LTX8_9HELO</name>
<evidence type="ECO:0000259" key="1">
    <source>
        <dbReference type="Pfam" id="PF07727"/>
    </source>
</evidence>
<proteinExistence type="predicted"/>
<dbReference type="EMBL" id="FJUX01000276">
    <property type="protein sequence ID" value="CZT13960.1"/>
    <property type="molecule type" value="Genomic_DNA"/>
</dbReference>
<dbReference type="OrthoDB" id="3562068at2759"/>
<gene>
    <name evidence="2" type="ORF">RAG0_17639</name>
</gene>
<keyword evidence="3" id="KW-1185">Reference proteome</keyword>
<sequence>MKLIPRYTLNYYYFIDNISVDLQTIDICSYSKAVSISLARDLTKTKIIIVTYVDDFLVILKARIALKELKKKILTIFDILLAGLAKYFLSVRIIRDREKKTISLYLDTYIDKILDRFRITNCKGANTLFTTSSEVSIVKFKGVATLQEIKLY</sequence>
<evidence type="ECO:0000313" key="3">
    <source>
        <dbReference type="Proteomes" id="UP000178912"/>
    </source>
</evidence>
<protein>
    <recommendedName>
        <fullName evidence="1">Reverse transcriptase Ty1/copia-type domain-containing protein</fullName>
    </recommendedName>
</protein>
<dbReference type="Pfam" id="PF07727">
    <property type="entry name" value="RVT_2"/>
    <property type="match status" value="1"/>
</dbReference>
<organism evidence="2 3">
    <name type="scientific">Rhynchosporium agropyri</name>
    <dbReference type="NCBI Taxonomy" id="914238"/>
    <lineage>
        <taxon>Eukaryota</taxon>
        <taxon>Fungi</taxon>
        <taxon>Dikarya</taxon>
        <taxon>Ascomycota</taxon>
        <taxon>Pezizomycotina</taxon>
        <taxon>Leotiomycetes</taxon>
        <taxon>Helotiales</taxon>
        <taxon>Ploettnerulaceae</taxon>
        <taxon>Rhynchosporium</taxon>
    </lineage>
</organism>